<dbReference type="Pfam" id="PF07985">
    <property type="entry name" value="SRR1"/>
    <property type="match status" value="1"/>
</dbReference>
<evidence type="ECO:0000313" key="2">
    <source>
        <dbReference type="EMBL" id="QIW94523.1"/>
    </source>
</evidence>
<evidence type="ECO:0000313" key="3">
    <source>
        <dbReference type="Proteomes" id="UP000503462"/>
    </source>
</evidence>
<evidence type="ECO:0000259" key="1">
    <source>
        <dbReference type="Pfam" id="PF07985"/>
    </source>
</evidence>
<dbReference type="AlphaFoldDB" id="A0A6H0XII6"/>
<dbReference type="EMBL" id="CP051139">
    <property type="protein sequence ID" value="QIW94523.1"/>
    <property type="molecule type" value="Genomic_DNA"/>
</dbReference>
<sequence length="250" mass="28048">MASLETDDWTFVPVKKGRKRGQQLETPAHDLFSIDNDATVDVIRAQLDQHRARWLKNDLRPSIFKCFKNLNLADRPSVTCAICMGVGSLCSNNLEHRGRSMTQLAVFLDIAKHLEGLYASTIDLYAQEPRLTAIDNELLTSLGFTTLHLAKDHGRDKTIGPAAKYINEHTFVADFFVDIAITQQMASFKIGLLTSALPMAIENGTGSTVPTRDLWRKQYRWCKLTSNDKDEPALSGLYACVLNEEEDTEE</sequence>
<dbReference type="PANTHER" id="PTHR42080">
    <property type="entry name" value="SRR1 DOMAIN-CONTAINING PROTEIN"/>
    <property type="match status" value="1"/>
</dbReference>
<gene>
    <name evidence="2" type="ORF">AMS68_000041</name>
</gene>
<dbReference type="OrthoDB" id="5318346at2759"/>
<protein>
    <recommendedName>
        <fullName evidence="1">SRR1-like domain-containing protein</fullName>
    </recommendedName>
</protein>
<keyword evidence="3" id="KW-1185">Reference proteome</keyword>
<name>A0A6H0XII6_9PEZI</name>
<accession>A0A6H0XII6</accession>
<dbReference type="InterPro" id="IPR012942">
    <property type="entry name" value="SRR1-like"/>
</dbReference>
<dbReference type="Proteomes" id="UP000503462">
    <property type="component" value="Chromosome 1"/>
</dbReference>
<reference evidence="2 3" key="1">
    <citation type="journal article" date="2016" name="Sci. Rep.">
        <title>Peltaster fructicola genome reveals evolution from an invasive phytopathogen to an ectophytic parasite.</title>
        <authorList>
            <person name="Xu C."/>
            <person name="Chen H."/>
            <person name="Gleason M.L."/>
            <person name="Xu J.R."/>
            <person name="Liu H."/>
            <person name="Zhang R."/>
            <person name="Sun G."/>
        </authorList>
    </citation>
    <scope>NUCLEOTIDE SEQUENCE [LARGE SCALE GENOMIC DNA]</scope>
    <source>
        <strain evidence="2 3">LNHT1506</strain>
    </source>
</reference>
<proteinExistence type="predicted"/>
<feature type="domain" description="SRR1-like" evidence="1">
    <location>
        <begin position="73"/>
        <end position="187"/>
    </location>
</feature>
<dbReference type="PANTHER" id="PTHR42080:SF1">
    <property type="entry name" value="SRR1-LIKE DOMAIN-CONTAINING PROTEIN"/>
    <property type="match status" value="1"/>
</dbReference>
<organism evidence="2 3">
    <name type="scientific">Peltaster fructicola</name>
    <dbReference type="NCBI Taxonomy" id="286661"/>
    <lineage>
        <taxon>Eukaryota</taxon>
        <taxon>Fungi</taxon>
        <taxon>Dikarya</taxon>
        <taxon>Ascomycota</taxon>
        <taxon>Pezizomycotina</taxon>
        <taxon>Dothideomycetes</taxon>
        <taxon>Dothideomycetes incertae sedis</taxon>
        <taxon>Peltaster</taxon>
    </lineage>
</organism>